<dbReference type="OrthoDB" id="4793553at2"/>
<feature type="domain" description="LppM" evidence="3">
    <location>
        <begin position="28"/>
        <end position="169"/>
    </location>
</feature>
<keyword evidence="2" id="KW-0812">Transmembrane</keyword>
<keyword evidence="5" id="KW-1185">Reference proteome</keyword>
<dbReference type="RefSeq" id="WP_087104969.1">
    <property type="nucleotide sequence ID" value="NZ_FWFG01000101.1"/>
</dbReference>
<proteinExistence type="predicted"/>
<keyword evidence="2" id="KW-1133">Transmembrane helix</keyword>
<feature type="compositionally biased region" description="Low complexity" evidence="1">
    <location>
        <begin position="259"/>
        <end position="286"/>
    </location>
</feature>
<evidence type="ECO:0000256" key="1">
    <source>
        <dbReference type="SAM" id="MobiDB-lite"/>
    </source>
</evidence>
<evidence type="ECO:0000256" key="2">
    <source>
        <dbReference type="SAM" id="Phobius"/>
    </source>
</evidence>
<organism evidence="4 5">
    <name type="scientific">Brachybacterium nesterenkovii</name>
    <dbReference type="NCBI Taxonomy" id="47847"/>
    <lineage>
        <taxon>Bacteria</taxon>
        <taxon>Bacillati</taxon>
        <taxon>Actinomycetota</taxon>
        <taxon>Actinomycetes</taxon>
        <taxon>Micrococcales</taxon>
        <taxon>Dermabacteraceae</taxon>
        <taxon>Brachybacterium</taxon>
    </lineage>
</organism>
<dbReference type="Pfam" id="PF21946">
    <property type="entry name" value="LppM"/>
    <property type="match status" value="1"/>
</dbReference>
<sequence>MAISTWRRRIAALLILPFLLVLAGCGKFDGTIEVKDADTLHLTFLIGIDKSMGDMAQITSSQAMCDTFTENQDGITSGPDRTTPVDDPDMYACEVEGTTTRDTWGSGIELTESDGEYHLVLDASSAGMTGDDASMLTGLDFNLKITFPGKVVSSSTGTIDGNSVVFTDIDELMNGVDITAKKSSSGLLWIVLAVGALIGLVVLGALILGAVLLLRRRGKSTPVAAPGGYGAGASAPAAPAAYGAPSPAAPPAAPGGYGASSPGAPSPYGSPQSAPQTGGASWAAPSAQPPAQPPASGSHAAPPQGGQAPQAPGMPSAPGAPAAPGAPQQGQPWQNPPQGGQAPQAPQPWDRPQG</sequence>
<name>A0A1X6X654_9MICO</name>
<feature type="compositionally biased region" description="Low complexity" evidence="1">
    <location>
        <begin position="235"/>
        <end position="246"/>
    </location>
</feature>
<feature type="compositionally biased region" description="Low complexity" evidence="1">
    <location>
        <begin position="294"/>
        <end position="348"/>
    </location>
</feature>
<accession>A0A1X6X654</accession>
<dbReference type="InterPro" id="IPR053807">
    <property type="entry name" value="LppM"/>
</dbReference>
<feature type="transmembrane region" description="Helical" evidence="2">
    <location>
        <begin position="187"/>
        <end position="214"/>
    </location>
</feature>
<protein>
    <submittedName>
        <fullName evidence="4">Fe-S oxidoreductase</fullName>
    </submittedName>
</protein>
<evidence type="ECO:0000313" key="5">
    <source>
        <dbReference type="Proteomes" id="UP000195981"/>
    </source>
</evidence>
<feature type="region of interest" description="Disordered" evidence="1">
    <location>
        <begin position="235"/>
        <end position="354"/>
    </location>
</feature>
<dbReference type="AlphaFoldDB" id="A0A1X6X654"/>
<dbReference type="PROSITE" id="PS51257">
    <property type="entry name" value="PROKAR_LIPOPROTEIN"/>
    <property type="match status" value="1"/>
</dbReference>
<evidence type="ECO:0000313" key="4">
    <source>
        <dbReference type="EMBL" id="SLM94794.1"/>
    </source>
</evidence>
<gene>
    <name evidence="4" type="ORF">FM110_11905</name>
</gene>
<keyword evidence="2" id="KW-0472">Membrane</keyword>
<dbReference type="EMBL" id="FWFG01000101">
    <property type="protein sequence ID" value="SLM94794.1"/>
    <property type="molecule type" value="Genomic_DNA"/>
</dbReference>
<dbReference type="Proteomes" id="UP000195981">
    <property type="component" value="Unassembled WGS sequence"/>
</dbReference>
<reference evidence="4 5" key="1">
    <citation type="submission" date="2017-02" db="EMBL/GenBank/DDBJ databases">
        <authorList>
            <person name="Peterson S.W."/>
        </authorList>
    </citation>
    <scope>NUCLEOTIDE SEQUENCE [LARGE SCALE GENOMIC DNA]</scope>
    <source>
        <strain evidence="4 5">CIP104813</strain>
    </source>
</reference>
<evidence type="ECO:0000259" key="3">
    <source>
        <dbReference type="Pfam" id="PF21946"/>
    </source>
</evidence>